<dbReference type="InterPro" id="IPR004383">
    <property type="entry name" value="rRNA_lsu_MTrfase_RlmN/Cfr"/>
</dbReference>
<comment type="caution">
    <text evidence="14">The sequence shown here is derived from an EMBL/GenBank/DDBJ whole genome shotgun (WGS) entry which is preliminary data.</text>
</comment>
<dbReference type="SFLD" id="SFLDG01062">
    <property type="entry name" value="methyltransferase_(Class_A)"/>
    <property type="match status" value="1"/>
</dbReference>
<accession>S3C759</accession>
<dbReference type="AlphaFoldDB" id="S3C759"/>
<keyword evidence="4" id="KW-0004">4Fe-4S</keyword>
<dbReference type="PROSITE" id="PS51918">
    <property type="entry name" value="RADICAL_SAM"/>
    <property type="match status" value="1"/>
</dbReference>
<dbReference type="STRING" id="1203554.HMPREF1476_00289"/>
<dbReference type="InterPro" id="IPR007197">
    <property type="entry name" value="rSAM"/>
</dbReference>
<name>S3C759_9BURK</name>
<dbReference type="GO" id="GO:0030488">
    <property type="term" value="P:tRNA methylation"/>
    <property type="evidence" value="ECO:0007669"/>
    <property type="project" value="TreeGrafter"/>
</dbReference>
<dbReference type="Gene3D" id="3.20.20.70">
    <property type="entry name" value="Aldolase class I"/>
    <property type="match status" value="1"/>
</dbReference>
<evidence type="ECO:0000256" key="10">
    <source>
        <dbReference type="ARBA" id="ARBA00023004"/>
    </source>
</evidence>
<evidence type="ECO:0000256" key="11">
    <source>
        <dbReference type="ARBA" id="ARBA00023014"/>
    </source>
</evidence>
<keyword evidence="7 14" id="KW-0808">Transferase</keyword>
<evidence type="ECO:0000256" key="6">
    <source>
        <dbReference type="ARBA" id="ARBA00022603"/>
    </source>
</evidence>
<comment type="cofactor">
    <cofactor evidence="1">
        <name>[4Fe-4S] cluster</name>
        <dbReference type="ChEBI" id="CHEBI:49883"/>
    </cofactor>
</comment>
<reference evidence="14 15" key="1">
    <citation type="submission" date="2013-04" db="EMBL/GenBank/DDBJ databases">
        <title>The Genome Sequence of Sutterella wadsworthensis HGA0223.</title>
        <authorList>
            <consortium name="The Broad Institute Genomics Platform"/>
            <person name="Earl A."/>
            <person name="Ward D."/>
            <person name="Feldgarden M."/>
            <person name="Gevers D."/>
            <person name="Schmidt T.M."/>
            <person name="Dover J."/>
            <person name="Dai D."/>
            <person name="Walker B."/>
            <person name="Young S."/>
            <person name="Zeng Q."/>
            <person name="Gargeya S."/>
            <person name="Fitzgerald M."/>
            <person name="Haas B."/>
            <person name="Abouelleil A."/>
            <person name="Allen A.W."/>
            <person name="Alvarado L."/>
            <person name="Arachchi H.M."/>
            <person name="Berlin A.M."/>
            <person name="Chapman S.B."/>
            <person name="Gainer-Dewar J."/>
            <person name="Goldberg J."/>
            <person name="Griggs A."/>
            <person name="Gujja S."/>
            <person name="Hansen M."/>
            <person name="Howarth C."/>
            <person name="Imamovic A."/>
            <person name="Ireland A."/>
            <person name="Larimer J."/>
            <person name="McCowan C."/>
            <person name="Murphy C."/>
            <person name="Pearson M."/>
            <person name="Poon T.W."/>
            <person name="Priest M."/>
            <person name="Roberts A."/>
            <person name="Saif S."/>
            <person name="Shea T."/>
            <person name="Sisk P."/>
            <person name="Sykes S."/>
            <person name="Wortman J."/>
            <person name="Nusbaum C."/>
            <person name="Birren B."/>
        </authorList>
    </citation>
    <scope>NUCLEOTIDE SEQUENCE [LARGE SCALE GENOMIC DNA]</scope>
    <source>
        <strain evidence="14 15">HGA0223</strain>
    </source>
</reference>
<keyword evidence="10" id="KW-0408">Iron</keyword>
<evidence type="ECO:0000256" key="8">
    <source>
        <dbReference type="ARBA" id="ARBA00022691"/>
    </source>
</evidence>
<dbReference type="RefSeq" id="WP_016473720.1">
    <property type="nucleotide sequence ID" value="NZ_KE150480.1"/>
</dbReference>
<dbReference type="GO" id="GO:0005737">
    <property type="term" value="C:cytoplasm"/>
    <property type="evidence" value="ECO:0007669"/>
    <property type="project" value="UniProtKB-SubCell"/>
</dbReference>
<dbReference type="SFLD" id="SFLDF00275">
    <property type="entry name" value="adenosine_C2_methyltransferase"/>
    <property type="match status" value="1"/>
</dbReference>
<organism evidence="14 15">
    <name type="scientific">Sutterella wadsworthensis HGA0223</name>
    <dbReference type="NCBI Taxonomy" id="1203554"/>
    <lineage>
        <taxon>Bacteria</taxon>
        <taxon>Pseudomonadati</taxon>
        <taxon>Pseudomonadota</taxon>
        <taxon>Betaproteobacteria</taxon>
        <taxon>Burkholderiales</taxon>
        <taxon>Sutterellaceae</taxon>
        <taxon>Sutterella</taxon>
    </lineage>
</organism>
<dbReference type="InterPro" id="IPR040072">
    <property type="entry name" value="Methyltransferase_A"/>
</dbReference>
<evidence type="ECO:0000256" key="2">
    <source>
        <dbReference type="ARBA" id="ARBA00004496"/>
    </source>
</evidence>
<dbReference type="eggNOG" id="COG0820">
    <property type="taxonomic scope" value="Bacteria"/>
</dbReference>
<dbReference type="PANTHER" id="PTHR30544">
    <property type="entry name" value="23S RRNA METHYLTRANSFERASE"/>
    <property type="match status" value="1"/>
</dbReference>
<dbReference type="GO" id="GO:0008173">
    <property type="term" value="F:RNA methyltransferase activity"/>
    <property type="evidence" value="ECO:0007669"/>
    <property type="project" value="InterPro"/>
</dbReference>
<comment type="similarity">
    <text evidence="3">Belongs to the radical SAM superfamily. RlmN family.</text>
</comment>
<dbReference type="Proteomes" id="UP000014400">
    <property type="component" value="Unassembled WGS sequence"/>
</dbReference>
<dbReference type="PANTHER" id="PTHR30544:SF5">
    <property type="entry name" value="RADICAL SAM CORE DOMAIN-CONTAINING PROTEIN"/>
    <property type="match status" value="1"/>
</dbReference>
<evidence type="ECO:0000313" key="15">
    <source>
        <dbReference type="Proteomes" id="UP000014400"/>
    </source>
</evidence>
<evidence type="ECO:0000256" key="3">
    <source>
        <dbReference type="ARBA" id="ARBA00007544"/>
    </source>
</evidence>
<proteinExistence type="inferred from homology"/>
<sequence length="391" mass="42039">MTQTERTDASISSTPSSGSPLAYPSLAAFEAHLGALGAKPAHLRRICRAWLGSASAAWPDALGAEAEQPARSRAARLPAALMAALADIRSRLDAVLTVRSRHPGADPESERLLLTLADGQTIEEVLLPRRGVCVSTQMGCAVGCVFCMTGKGGLVRQLSDMEIAAQAALARRLRPETKKVVFMGMGEPSHNLDNVLRAAEFLALYGGFGHKDLVISTVGDERLFEALNRMSARPALAVSLHTTDDAKRRTLLPRGAKMTVKALSEAAEAWARKTGYPTQYQWTLIQGVNDGEEEVNRLIELLTGHYAMVNFIPVNAVDGSVYSRPDREHAAHLVRRLKSAGIVATLRDSAAQDVDGGCGQLRARVLSAESKARAEQAVRRTATPFDRNSNA</sequence>
<keyword evidence="5" id="KW-0963">Cytoplasm</keyword>
<dbReference type="InterPro" id="IPR013785">
    <property type="entry name" value="Aldolase_TIM"/>
</dbReference>
<dbReference type="HOGENOM" id="CLU_029101_3_3_4"/>
<keyword evidence="9" id="KW-0479">Metal-binding</keyword>
<feature type="domain" description="Radical SAM core" evidence="13">
    <location>
        <begin position="126"/>
        <end position="353"/>
    </location>
</feature>
<evidence type="ECO:0000259" key="13">
    <source>
        <dbReference type="PROSITE" id="PS51918"/>
    </source>
</evidence>
<dbReference type="GO" id="GO:0070475">
    <property type="term" value="P:rRNA base methylation"/>
    <property type="evidence" value="ECO:0007669"/>
    <property type="project" value="TreeGrafter"/>
</dbReference>
<evidence type="ECO:0000256" key="1">
    <source>
        <dbReference type="ARBA" id="ARBA00001966"/>
    </source>
</evidence>
<keyword evidence="15" id="KW-1185">Reference proteome</keyword>
<evidence type="ECO:0000256" key="9">
    <source>
        <dbReference type="ARBA" id="ARBA00022723"/>
    </source>
</evidence>
<keyword evidence="12" id="KW-1015">Disulfide bond</keyword>
<comment type="subcellular location">
    <subcellularLocation>
        <location evidence="2">Cytoplasm</location>
    </subcellularLocation>
</comment>
<dbReference type="EMBL" id="ATCF01000004">
    <property type="protein sequence ID" value="EPE02053.1"/>
    <property type="molecule type" value="Genomic_DNA"/>
</dbReference>
<evidence type="ECO:0000256" key="7">
    <source>
        <dbReference type="ARBA" id="ARBA00022679"/>
    </source>
</evidence>
<dbReference type="GO" id="GO:0051539">
    <property type="term" value="F:4 iron, 4 sulfur cluster binding"/>
    <property type="evidence" value="ECO:0007669"/>
    <property type="project" value="UniProtKB-KW"/>
</dbReference>
<evidence type="ECO:0000256" key="5">
    <source>
        <dbReference type="ARBA" id="ARBA00022490"/>
    </source>
</evidence>
<dbReference type="CDD" id="cd01335">
    <property type="entry name" value="Radical_SAM"/>
    <property type="match status" value="1"/>
</dbReference>
<keyword evidence="6 14" id="KW-0489">Methyltransferase</keyword>
<evidence type="ECO:0000313" key="14">
    <source>
        <dbReference type="EMBL" id="EPE02053.1"/>
    </source>
</evidence>
<dbReference type="SFLD" id="SFLDS00029">
    <property type="entry name" value="Radical_SAM"/>
    <property type="match status" value="1"/>
</dbReference>
<protein>
    <submittedName>
        <fullName evidence="14">23S rRNA methyltransferase</fullName>
    </submittedName>
</protein>
<evidence type="ECO:0000256" key="4">
    <source>
        <dbReference type="ARBA" id="ARBA00022485"/>
    </source>
</evidence>
<dbReference type="NCBIfam" id="NF011034">
    <property type="entry name" value="PRK14464.1"/>
    <property type="match status" value="1"/>
</dbReference>
<dbReference type="SUPFAM" id="SSF102114">
    <property type="entry name" value="Radical SAM enzymes"/>
    <property type="match status" value="1"/>
</dbReference>
<keyword evidence="8" id="KW-0949">S-adenosyl-L-methionine</keyword>
<dbReference type="Pfam" id="PF04055">
    <property type="entry name" value="Radical_SAM"/>
    <property type="match status" value="1"/>
</dbReference>
<gene>
    <name evidence="14" type="ORF">HMPREF1476_00289</name>
</gene>
<dbReference type="GO" id="GO:0046872">
    <property type="term" value="F:metal ion binding"/>
    <property type="evidence" value="ECO:0007669"/>
    <property type="project" value="UniProtKB-KW"/>
</dbReference>
<evidence type="ECO:0000256" key="12">
    <source>
        <dbReference type="ARBA" id="ARBA00023157"/>
    </source>
</evidence>
<dbReference type="PATRIC" id="fig|1203554.3.peg.267"/>
<keyword evidence="11" id="KW-0411">Iron-sulfur</keyword>
<dbReference type="InterPro" id="IPR058240">
    <property type="entry name" value="rSAM_sf"/>
</dbReference>